<dbReference type="AlphaFoldDB" id="A0AAU9ETK9"/>
<dbReference type="PANTHER" id="PTHR10605">
    <property type="entry name" value="HEPARAN SULFATE SULFOTRANSFERASE"/>
    <property type="match status" value="1"/>
</dbReference>
<organism evidence="4 5">
    <name type="scientific">Desulfoferula mesophila</name>
    <dbReference type="NCBI Taxonomy" id="3058419"/>
    <lineage>
        <taxon>Bacteria</taxon>
        <taxon>Pseudomonadati</taxon>
        <taxon>Thermodesulfobacteriota</taxon>
        <taxon>Desulfarculia</taxon>
        <taxon>Desulfarculales</taxon>
        <taxon>Desulfarculaceae</taxon>
        <taxon>Desulfoferula</taxon>
    </lineage>
</organism>
<feature type="domain" description="Sulfotransferase" evidence="3">
    <location>
        <begin position="3"/>
        <end position="187"/>
    </location>
</feature>
<dbReference type="Pfam" id="PF00685">
    <property type="entry name" value="Sulfotransfer_1"/>
    <property type="match status" value="1"/>
</dbReference>
<dbReference type="KEGG" id="dmp:FAK_41770"/>
<protein>
    <submittedName>
        <fullName evidence="4">Sulfotransferase</fullName>
    </submittedName>
</protein>
<evidence type="ECO:0000256" key="1">
    <source>
        <dbReference type="ARBA" id="ARBA00022679"/>
    </source>
</evidence>
<dbReference type="InterPro" id="IPR037359">
    <property type="entry name" value="NST/OST"/>
</dbReference>
<gene>
    <name evidence="4" type="ORF">FAK_41770</name>
</gene>
<dbReference type="GO" id="GO:0008146">
    <property type="term" value="F:sulfotransferase activity"/>
    <property type="evidence" value="ECO:0007669"/>
    <property type="project" value="InterPro"/>
</dbReference>
<evidence type="ECO:0000313" key="4">
    <source>
        <dbReference type="EMBL" id="BEQ17111.1"/>
    </source>
</evidence>
<dbReference type="Proteomes" id="UP001366166">
    <property type="component" value="Chromosome"/>
</dbReference>
<dbReference type="InterPro" id="IPR000863">
    <property type="entry name" value="Sulfotransferase_dom"/>
</dbReference>
<reference evidence="5" key="1">
    <citation type="journal article" date="2023" name="Arch. Microbiol.">
        <title>Desulfoferula mesophilus gen. nov. sp. nov., a mesophilic sulfate-reducing bacterium isolated from a brackish lake sediment.</title>
        <authorList>
            <person name="Watanabe T."/>
            <person name="Yabe T."/>
            <person name="Tsuji J.M."/>
            <person name="Fukui M."/>
        </authorList>
    </citation>
    <scope>NUCLEOTIDE SEQUENCE [LARGE SCALE GENOMIC DNA]</scope>
    <source>
        <strain evidence="5">12FAK</strain>
    </source>
</reference>
<keyword evidence="1" id="KW-0808">Transferase</keyword>
<dbReference type="Gene3D" id="3.40.50.300">
    <property type="entry name" value="P-loop containing nucleotide triphosphate hydrolases"/>
    <property type="match status" value="1"/>
</dbReference>
<evidence type="ECO:0000313" key="5">
    <source>
        <dbReference type="Proteomes" id="UP001366166"/>
    </source>
</evidence>
<dbReference type="EMBL" id="AP028679">
    <property type="protein sequence ID" value="BEQ17111.1"/>
    <property type="molecule type" value="Genomic_DNA"/>
</dbReference>
<proteinExistence type="predicted"/>
<sequence>MIPDFLVIGAQRSGTTSLFQVMRRHPEIFMPDVKEVNFFFHDNHYRRGVDYYRSVFAEAPARAQAVGEASPGYICKPGVARRIHEMLPTVKLIAVLRNPVDRAYSQYWDNRRFLAEPLSFEQAMEVALTPEYRHGERGYFSRGVYIEQLESYLEWFEREQLLVLVFEDLKQDPEATFERCFEFLGVDPGFRCPEMTRASNSAMTWDNPLHAFFLEHNRYQRYVPKHWIKQVCRGPLVKRRYSPMSAEARERLLAFYGPYNRRLEEFLGRKLPAWER</sequence>
<dbReference type="PANTHER" id="PTHR10605:SF56">
    <property type="entry name" value="BIFUNCTIONAL HEPARAN SULFATE N-DEACETYLASE_N-SULFOTRANSFERASE"/>
    <property type="match status" value="1"/>
</dbReference>
<dbReference type="InterPro" id="IPR027417">
    <property type="entry name" value="P-loop_NTPase"/>
</dbReference>
<accession>A0AAU9ETK9</accession>
<keyword evidence="5" id="KW-1185">Reference proteome</keyword>
<name>A0AAU9ETK9_9BACT</name>
<evidence type="ECO:0000256" key="2">
    <source>
        <dbReference type="ARBA" id="ARBA00023180"/>
    </source>
</evidence>
<dbReference type="RefSeq" id="WP_338603911.1">
    <property type="nucleotide sequence ID" value="NZ_AP028679.1"/>
</dbReference>
<evidence type="ECO:0000259" key="3">
    <source>
        <dbReference type="Pfam" id="PF00685"/>
    </source>
</evidence>
<keyword evidence="2" id="KW-0325">Glycoprotein</keyword>
<dbReference type="SUPFAM" id="SSF52540">
    <property type="entry name" value="P-loop containing nucleoside triphosphate hydrolases"/>
    <property type="match status" value="1"/>
</dbReference>